<dbReference type="GeneID" id="6071152"/>
<reference evidence="1 2" key="1">
    <citation type="journal article" date="2008" name="Nature">
        <title>The genome of Laccaria bicolor provides insights into mycorrhizal symbiosis.</title>
        <authorList>
            <person name="Martin F."/>
            <person name="Aerts A."/>
            <person name="Ahren D."/>
            <person name="Brun A."/>
            <person name="Danchin E.G.J."/>
            <person name="Duchaussoy F."/>
            <person name="Gibon J."/>
            <person name="Kohler A."/>
            <person name="Lindquist E."/>
            <person name="Pereda V."/>
            <person name="Salamov A."/>
            <person name="Shapiro H.J."/>
            <person name="Wuyts J."/>
            <person name="Blaudez D."/>
            <person name="Buee M."/>
            <person name="Brokstein P."/>
            <person name="Canbaeck B."/>
            <person name="Cohen D."/>
            <person name="Courty P.E."/>
            <person name="Coutinho P.M."/>
            <person name="Delaruelle C."/>
            <person name="Detter J.C."/>
            <person name="Deveau A."/>
            <person name="DiFazio S."/>
            <person name="Duplessis S."/>
            <person name="Fraissinet-Tachet L."/>
            <person name="Lucic E."/>
            <person name="Frey-Klett P."/>
            <person name="Fourrey C."/>
            <person name="Feussner I."/>
            <person name="Gay G."/>
            <person name="Grimwood J."/>
            <person name="Hoegger P.J."/>
            <person name="Jain P."/>
            <person name="Kilaru S."/>
            <person name="Labbe J."/>
            <person name="Lin Y.C."/>
            <person name="Legue V."/>
            <person name="Le Tacon F."/>
            <person name="Marmeisse R."/>
            <person name="Melayah D."/>
            <person name="Montanini B."/>
            <person name="Muratet M."/>
            <person name="Nehls U."/>
            <person name="Niculita-Hirzel H."/>
            <person name="Oudot-Le Secq M.P."/>
            <person name="Peter M."/>
            <person name="Quesneville H."/>
            <person name="Rajashekar B."/>
            <person name="Reich M."/>
            <person name="Rouhier N."/>
            <person name="Schmutz J."/>
            <person name="Yin T."/>
            <person name="Chalot M."/>
            <person name="Henrissat B."/>
            <person name="Kuees U."/>
            <person name="Lucas S."/>
            <person name="Van de Peer Y."/>
            <person name="Podila G.K."/>
            <person name="Polle A."/>
            <person name="Pukkila P.J."/>
            <person name="Richardson P.M."/>
            <person name="Rouze P."/>
            <person name="Sanders I.R."/>
            <person name="Stajich J.E."/>
            <person name="Tunlid A."/>
            <person name="Tuskan G."/>
            <person name="Grigoriev I.V."/>
        </authorList>
    </citation>
    <scope>NUCLEOTIDE SEQUENCE [LARGE SCALE GENOMIC DNA]</scope>
    <source>
        <strain evidence="2">S238N-H82 / ATCC MYA-4686</strain>
    </source>
</reference>
<accession>B0CWP6</accession>
<name>B0CWP6_LACBS</name>
<dbReference type="Proteomes" id="UP000001194">
    <property type="component" value="Unassembled WGS sequence"/>
</dbReference>
<dbReference type="InParanoid" id="B0CWP6"/>
<proteinExistence type="predicted"/>
<dbReference type="EMBL" id="DS547093">
    <property type="protein sequence ID" value="EDR13547.1"/>
    <property type="molecule type" value="Genomic_DNA"/>
</dbReference>
<dbReference type="RefSeq" id="XP_001876045.1">
    <property type="nucleotide sequence ID" value="XM_001876010.1"/>
</dbReference>
<sequence length="164" mass="19121">MNFISLTSVIITLVSDSEVGYFIYILLLEQLVGPQLRFKMQKVVWDSTEVSLCHYSMDFINSCPIDSPYPLLMKSAAAALEEARGWMSWGKKDRWHRCRAFFAYRYLTWGGQTKPMVLHQYFPIPHIIHMDSTGFCWILLDFTTYCTIITIFTNLNWTGVQTCH</sequence>
<dbReference type="HOGENOM" id="CLU_1619308_0_0_1"/>
<dbReference type="KEGG" id="lbc:LACBIDRAFT_308573"/>
<evidence type="ECO:0000313" key="1">
    <source>
        <dbReference type="EMBL" id="EDR13547.1"/>
    </source>
</evidence>
<protein>
    <submittedName>
        <fullName evidence="1">Predicted protein</fullName>
    </submittedName>
</protein>
<evidence type="ECO:0000313" key="2">
    <source>
        <dbReference type="Proteomes" id="UP000001194"/>
    </source>
</evidence>
<gene>
    <name evidence="1" type="ORF">LACBIDRAFT_308573</name>
</gene>
<dbReference type="AlphaFoldDB" id="B0CWP6"/>
<organism evidence="2">
    <name type="scientific">Laccaria bicolor (strain S238N-H82 / ATCC MYA-4686)</name>
    <name type="common">Bicoloured deceiver</name>
    <name type="synonym">Laccaria laccata var. bicolor</name>
    <dbReference type="NCBI Taxonomy" id="486041"/>
    <lineage>
        <taxon>Eukaryota</taxon>
        <taxon>Fungi</taxon>
        <taxon>Dikarya</taxon>
        <taxon>Basidiomycota</taxon>
        <taxon>Agaricomycotina</taxon>
        <taxon>Agaricomycetes</taxon>
        <taxon>Agaricomycetidae</taxon>
        <taxon>Agaricales</taxon>
        <taxon>Agaricineae</taxon>
        <taxon>Hydnangiaceae</taxon>
        <taxon>Laccaria</taxon>
    </lineage>
</organism>
<keyword evidence="2" id="KW-1185">Reference proteome</keyword>